<gene>
    <name evidence="3" type="ORF">ACFOND_03790</name>
</gene>
<feature type="chain" id="PRO_5047342123" evidence="1">
    <location>
        <begin position="24"/>
        <end position="150"/>
    </location>
</feature>
<dbReference type="InterPro" id="IPR007029">
    <property type="entry name" value="YHS_dom"/>
</dbReference>
<organism evidence="3 4">
    <name type="scientific">Reinekea marina</name>
    <dbReference type="NCBI Taxonomy" id="1310421"/>
    <lineage>
        <taxon>Bacteria</taxon>
        <taxon>Pseudomonadati</taxon>
        <taxon>Pseudomonadota</taxon>
        <taxon>Gammaproteobacteria</taxon>
        <taxon>Oceanospirillales</taxon>
        <taxon>Saccharospirillaceae</taxon>
        <taxon>Reinekea</taxon>
    </lineage>
</organism>
<evidence type="ECO:0000313" key="3">
    <source>
        <dbReference type="EMBL" id="MFC3700752.1"/>
    </source>
</evidence>
<proteinExistence type="predicted"/>
<dbReference type="Pfam" id="PF04945">
    <property type="entry name" value="YHS"/>
    <property type="match status" value="1"/>
</dbReference>
<evidence type="ECO:0000259" key="2">
    <source>
        <dbReference type="Pfam" id="PF04945"/>
    </source>
</evidence>
<dbReference type="EMBL" id="JBHRYN010000006">
    <property type="protein sequence ID" value="MFC3700752.1"/>
    <property type="molecule type" value="Genomic_DNA"/>
</dbReference>
<evidence type="ECO:0000256" key="1">
    <source>
        <dbReference type="SAM" id="SignalP"/>
    </source>
</evidence>
<dbReference type="RefSeq" id="WP_377362255.1">
    <property type="nucleotide sequence ID" value="NZ_JBHRYN010000006.1"/>
</dbReference>
<comment type="caution">
    <text evidence="3">The sequence shown here is derived from an EMBL/GenBank/DDBJ whole genome shotgun (WGS) entry which is preliminary data.</text>
</comment>
<sequence length="150" mass="17021">MKRLSNFLSLICVILIGTSVAYSDTFRNKNDQNVAINGFDTVAYFSNSRAVMGQSDYQVQHAGAIWYFSSQKNKNIFEQNPPKYTPQFAGHCANGLSDGHLVLADPSLFRVIDGKLYLFFSKWGRAQWAMRQSSQIALAEQNWTEFKTSF</sequence>
<keyword evidence="4" id="KW-1185">Reference proteome</keyword>
<evidence type="ECO:0000313" key="4">
    <source>
        <dbReference type="Proteomes" id="UP001595710"/>
    </source>
</evidence>
<dbReference type="Proteomes" id="UP001595710">
    <property type="component" value="Unassembled WGS sequence"/>
</dbReference>
<dbReference type="NCBIfam" id="NF041384">
    <property type="entry name" value="YHS_seleno_dom"/>
    <property type="match status" value="1"/>
</dbReference>
<name>A0ABV7WNR8_9GAMM</name>
<reference evidence="4" key="1">
    <citation type="journal article" date="2019" name="Int. J. Syst. Evol. Microbiol.">
        <title>The Global Catalogue of Microorganisms (GCM) 10K type strain sequencing project: providing services to taxonomists for standard genome sequencing and annotation.</title>
        <authorList>
            <consortium name="The Broad Institute Genomics Platform"/>
            <consortium name="The Broad Institute Genome Sequencing Center for Infectious Disease"/>
            <person name="Wu L."/>
            <person name="Ma J."/>
        </authorList>
    </citation>
    <scope>NUCLEOTIDE SEQUENCE [LARGE SCALE GENOMIC DNA]</scope>
    <source>
        <strain evidence="4">CECT 8288</strain>
    </source>
</reference>
<keyword evidence="1" id="KW-0732">Signal</keyword>
<accession>A0ABV7WNR8</accession>
<protein>
    <submittedName>
        <fullName evidence="3">YHS domain-containing (Seleno)protein</fullName>
    </submittedName>
</protein>
<feature type="signal peptide" evidence="1">
    <location>
        <begin position="1"/>
        <end position="23"/>
    </location>
</feature>
<feature type="domain" description="YHS" evidence="2">
    <location>
        <begin position="47"/>
        <end position="87"/>
    </location>
</feature>